<evidence type="ECO:0000313" key="2">
    <source>
        <dbReference type="Proteomes" id="UP000231658"/>
    </source>
</evidence>
<sequence>MTYFVKENHASTTASISTAALSIKLQDAKEAMIGMNNAVIAIINGQHAVSHDAMTKAYDFVVDCLNDEYAANDLDGYMDIKVGANSVAAIGHSNICWNKPNLKRLKVTTTPWIVMPQRTAVQSGSKFSKMLMKKASRSKISQRCSLPTTVFALGTTPSLVPKKSRI</sequence>
<protein>
    <submittedName>
        <fullName evidence="1">Uncharacterized protein</fullName>
    </submittedName>
</protein>
<gene>
    <name evidence="1" type="ORF">MTBPR1_220010</name>
</gene>
<keyword evidence="2" id="KW-1185">Reference proteome</keyword>
<accession>A0A1C3RH12</accession>
<evidence type="ECO:0000313" key="1">
    <source>
        <dbReference type="EMBL" id="SCA56577.1"/>
    </source>
</evidence>
<name>A0A1C3RH12_9PROT</name>
<dbReference type="Proteomes" id="UP000231658">
    <property type="component" value="Unassembled WGS sequence"/>
</dbReference>
<organism evidence="1 2">
    <name type="scientific">Candidatus Terasakiella magnetica</name>
    <dbReference type="NCBI Taxonomy" id="1867952"/>
    <lineage>
        <taxon>Bacteria</taxon>
        <taxon>Pseudomonadati</taxon>
        <taxon>Pseudomonadota</taxon>
        <taxon>Alphaproteobacteria</taxon>
        <taxon>Rhodospirillales</taxon>
        <taxon>Terasakiellaceae</taxon>
        <taxon>Terasakiella</taxon>
    </lineage>
</organism>
<dbReference type="STRING" id="1867952.MTBPR1_220010"/>
<reference evidence="1 2" key="1">
    <citation type="submission" date="2016-07" db="EMBL/GenBank/DDBJ databases">
        <authorList>
            <person name="Lefevre C.T."/>
        </authorList>
    </citation>
    <scope>NUCLEOTIDE SEQUENCE [LARGE SCALE GENOMIC DNA]</scope>
    <source>
        <strain evidence="1">PR1</strain>
    </source>
</reference>
<dbReference type="EMBL" id="FLYE01000015">
    <property type="protein sequence ID" value="SCA56577.1"/>
    <property type="molecule type" value="Genomic_DNA"/>
</dbReference>
<proteinExistence type="predicted"/>
<dbReference type="AlphaFoldDB" id="A0A1C3RH12"/>